<evidence type="ECO:0000313" key="2">
    <source>
        <dbReference type="Proteomes" id="UP000289758"/>
    </source>
</evidence>
<proteinExistence type="predicted"/>
<name>A0A4V1LZT3_9BACT</name>
<keyword evidence="2" id="KW-1185">Reference proteome</keyword>
<dbReference type="AlphaFoldDB" id="A0A4V1LZT3"/>
<organism evidence="1 2">
    <name type="scientific">Halarcobacter ebronensis</name>
    <dbReference type="NCBI Taxonomy" id="1462615"/>
    <lineage>
        <taxon>Bacteria</taxon>
        <taxon>Pseudomonadati</taxon>
        <taxon>Campylobacterota</taxon>
        <taxon>Epsilonproteobacteria</taxon>
        <taxon>Campylobacterales</taxon>
        <taxon>Arcobacteraceae</taxon>
        <taxon>Halarcobacter</taxon>
    </lineage>
</organism>
<dbReference type="NCBIfam" id="NF007718">
    <property type="entry name" value="PRK10410.2-2"/>
    <property type="match status" value="1"/>
</dbReference>
<protein>
    <recommendedName>
        <fullName evidence="3">Nitrous oxide-stimulated promoter family protein</fullName>
    </recommendedName>
</protein>
<dbReference type="OrthoDB" id="5344095at2"/>
<dbReference type="EMBL" id="PDKK01000018">
    <property type="protein sequence ID" value="RXK02089.1"/>
    <property type="molecule type" value="Genomic_DNA"/>
</dbReference>
<sequence length="111" mass="13449">MEIEKFKNELKTLKNFMELYCKHKHKNQLVFNKNISYKQESLPIDLNLCEECHTLINYSIERLQNCPHEIKPKCRKCPNPCYEKKEWKSLAKVMRYSGMKLGFIKIKRFFS</sequence>
<evidence type="ECO:0000313" key="1">
    <source>
        <dbReference type="EMBL" id="RXK02089.1"/>
    </source>
</evidence>
<dbReference type="Proteomes" id="UP000289758">
    <property type="component" value="Unassembled WGS sequence"/>
</dbReference>
<dbReference type="InterPro" id="IPR020483">
    <property type="entry name" value="Uncharacterised_YgbA"/>
</dbReference>
<accession>A0A4V1LZT3</accession>
<dbReference type="RefSeq" id="WP_129088290.1">
    <property type="nucleotide sequence ID" value="NZ_CP053836.1"/>
</dbReference>
<gene>
    <name evidence="1" type="ORF">CRV07_14340</name>
</gene>
<evidence type="ECO:0008006" key="3">
    <source>
        <dbReference type="Google" id="ProtNLM"/>
    </source>
</evidence>
<dbReference type="Pfam" id="PF11756">
    <property type="entry name" value="YgbA_NO"/>
    <property type="match status" value="1"/>
</dbReference>
<reference evidence="1 2" key="1">
    <citation type="submission" date="2017-10" db="EMBL/GenBank/DDBJ databases">
        <title>Genomics of the genus Arcobacter.</title>
        <authorList>
            <person name="Perez-Cataluna A."/>
            <person name="Figueras M.J."/>
        </authorList>
    </citation>
    <scope>NUCLEOTIDE SEQUENCE [LARGE SCALE GENOMIC DNA]</scope>
    <source>
        <strain evidence="1 2">CECT 8441</strain>
    </source>
</reference>
<comment type="caution">
    <text evidence="1">The sequence shown here is derived from an EMBL/GenBank/DDBJ whole genome shotgun (WGS) entry which is preliminary data.</text>
</comment>